<dbReference type="Proteomes" id="UP001108240">
    <property type="component" value="Unplaced"/>
</dbReference>
<feature type="domain" description="Reverse transcriptase" evidence="1">
    <location>
        <begin position="47"/>
        <end position="302"/>
    </location>
</feature>
<accession>A0A9J8C8P2</accession>
<dbReference type="AlphaFoldDB" id="A0A9J8C8P2"/>
<dbReference type="OMA" id="CMDHNEL"/>
<dbReference type="InterPro" id="IPR000477">
    <property type="entry name" value="RT_dom"/>
</dbReference>
<protein>
    <recommendedName>
        <fullName evidence="1">Reverse transcriptase domain-containing protein</fullName>
    </recommendedName>
</protein>
<keyword evidence="3" id="KW-1185">Reference proteome</keyword>
<dbReference type="SUPFAM" id="SSF56672">
    <property type="entry name" value="DNA/RNA polymerases"/>
    <property type="match status" value="1"/>
</dbReference>
<dbReference type="Pfam" id="PF00078">
    <property type="entry name" value="RVT_1"/>
    <property type="match status" value="1"/>
</dbReference>
<reference evidence="2" key="2">
    <citation type="submission" date="2025-09" db="UniProtKB">
        <authorList>
            <consortium name="Ensembl"/>
        </authorList>
    </citation>
    <scope>IDENTIFICATION</scope>
</reference>
<dbReference type="CDD" id="cd01650">
    <property type="entry name" value="RT_nLTR_like"/>
    <property type="match status" value="1"/>
</dbReference>
<dbReference type="Ensembl" id="ENSCCRT00000136740.1">
    <property type="protein sequence ID" value="ENSCCRP00000161700.1"/>
    <property type="gene ID" value="ENSCCRG00000076862.1"/>
</dbReference>
<evidence type="ECO:0000313" key="3">
    <source>
        <dbReference type="Proteomes" id="UP001108240"/>
    </source>
</evidence>
<dbReference type="GO" id="GO:0008168">
    <property type="term" value="F:methyltransferase activity"/>
    <property type="evidence" value="ECO:0007669"/>
    <property type="project" value="InterPro"/>
</dbReference>
<dbReference type="GO" id="GO:0016706">
    <property type="term" value="F:2-oxoglutarate-dependent dioxygenase activity"/>
    <property type="evidence" value="ECO:0007669"/>
    <property type="project" value="InterPro"/>
</dbReference>
<evidence type="ECO:0000259" key="1">
    <source>
        <dbReference type="PROSITE" id="PS50878"/>
    </source>
</evidence>
<dbReference type="GeneTree" id="ENSGT01120000271821"/>
<dbReference type="Pfam" id="PF09004">
    <property type="entry name" value="ALKBH8_N"/>
    <property type="match status" value="1"/>
</dbReference>
<dbReference type="PANTHER" id="PTHR47510">
    <property type="entry name" value="REVERSE TRANSCRIPTASE DOMAIN-CONTAINING PROTEIN"/>
    <property type="match status" value="1"/>
</dbReference>
<organism evidence="2 3">
    <name type="scientific">Cyprinus carpio carpio</name>
    <dbReference type="NCBI Taxonomy" id="630221"/>
    <lineage>
        <taxon>Eukaryota</taxon>
        <taxon>Metazoa</taxon>
        <taxon>Chordata</taxon>
        <taxon>Craniata</taxon>
        <taxon>Vertebrata</taxon>
        <taxon>Euteleostomi</taxon>
        <taxon>Actinopterygii</taxon>
        <taxon>Neopterygii</taxon>
        <taxon>Teleostei</taxon>
        <taxon>Ostariophysi</taxon>
        <taxon>Cypriniformes</taxon>
        <taxon>Cyprinidae</taxon>
        <taxon>Cyprininae</taxon>
        <taxon>Cyprinus</taxon>
    </lineage>
</organism>
<sequence>MQYPNFFGIGFVDVGYAQTPTHTREGTTGDQGFLNRQLFGLFGLLNLSLAQTTVPTIFKTSTIVPVPKHSTASVPNDFRFPVALTPIIAKCFERLVASHLKSCLPATLDPIQFAYRRNRSTEDAISTALHSALTHLDSQNTHVRMLFIDFSSAFNTVIPSKLISKLSQLGISTSICNWILDFLTNRPQSVKLDNLSSSTITLNTGVPQGCVLSPLLYSLFTHNCVPVYGSNTIIKFTDDTTVVGLIKDDDESAYRDEVQHLAVWCATNNLELNTQKTKEIIVDFRRTRSHAHTPIYINGAVVERVEFQVLWHPHLWSHNTSTLVKKAQQHLHFLRSLKKVHLNPRILVEFYRCTIESILTNCISVWYSNCSASDHKALQRMVKTAQRITGTQLTSTENIYHKRCLGRARDIIKDASHPNHGLFTLLPSGRRYRSLRSRTSRLRKSFFPEAVTLLNATPPI</sequence>
<dbReference type="PANTHER" id="PTHR47510:SF3">
    <property type="entry name" value="ENDO_EXONUCLEASE_PHOSPHATASE DOMAIN-CONTAINING PROTEIN"/>
    <property type="match status" value="1"/>
</dbReference>
<name>A0A9J8C8P2_CYPCA</name>
<evidence type="ECO:0000313" key="2">
    <source>
        <dbReference type="Ensembl" id="ENSCCRP00000161700.1"/>
    </source>
</evidence>
<reference evidence="2" key="1">
    <citation type="submission" date="2025-08" db="UniProtKB">
        <authorList>
            <consortium name="Ensembl"/>
        </authorList>
    </citation>
    <scope>IDENTIFICATION</scope>
</reference>
<dbReference type="PROSITE" id="PS50878">
    <property type="entry name" value="RT_POL"/>
    <property type="match status" value="1"/>
</dbReference>
<dbReference type="InterPro" id="IPR043502">
    <property type="entry name" value="DNA/RNA_pol_sf"/>
</dbReference>
<dbReference type="InterPro" id="IPR015095">
    <property type="entry name" value="AlkB_hom8_N"/>
</dbReference>
<proteinExistence type="predicted"/>